<gene>
    <name evidence="3" type="ORF">B0T20DRAFT_395536</name>
</gene>
<name>A0AAE0U988_SORBR</name>
<evidence type="ECO:0000256" key="2">
    <source>
        <dbReference type="SAM" id="MobiDB-lite"/>
    </source>
</evidence>
<feature type="compositionally biased region" description="Basic and acidic residues" evidence="2">
    <location>
        <begin position="11"/>
        <end position="23"/>
    </location>
</feature>
<evidence type="ECO:0000313" key="4">
    <source>
        <dbReference type="Proteomes" id="UP001281003"/>
    </source>
</evidence>
<evidence type="ECO:0000256" key="1">
    <source>
        <dbReference type="SAM" id="Coils"/>
    </source>
</evidence>
<sequence length="319" mass="35993">MDIQGAQSKDPQSKDPQSKDTHSHGPGAPSFSAHLQAATALHEVLFDHWIPHVFIGSFAFNLLGTTRPTTNIKVIIEDSIYSPTMSSRSGRTAQSTSTTSYTGQKFLEPIHRIRQLLVTMDERFSLIGSETMPKHIFTATIQVSEGEDGAETETKVVVPVQTLRAGTLGLPRHLDQTLEVRGVPVLAPRYLLLTAIKQCANRLESDRPELMEELKADEKDIKWLLKRLAEVKEEVDFEGYLYGGTDPDPRDGKEAYADCMKAREDLCEKVGQLVRFWRQKGGEKEQKMVKNLRKALRDDDDWFEVIRKAGRLRRDGKFA</sequence>
<protein>
    <submittedName>
        <fullName evidence="3">Uncharacterized protein</fullName>
    </submittedName>
</protein>
<dbReference type="Proteomes" id="UP001281003">
    <property type="component" value="Unassembled WGS sequence"/>
</dbReference>
<reference evidence="3" key="1">
    <citation type="journal article" date="2023" name="Mol. Phylogenet. Evol.">
        <title>Genome-scale phylogeny and comparative genomics of the fungal order Sordariales.</title>
        <authorList>
            <person name="Hensen N."/>
            <person name="Bonometti L."/>
            <person name="Westerberg I."/>
            <person name="Brannstrom I.O."/>
            <person name="Guillou S."/>
            <person name="Cros-Aarteil S."/>
            <person name="Calhoun S."/>
            <person name="Haridas S."/>
            <person name="Kuo A."/>
            <person name="Mondo S."/>
            <person name="Pangilinan J."/>
            <person name="Riley R."/>
            <person name="LaButti K."/>
            <person name="Andreopoulos B."/>
            <person name="Lipzen A."/>
            <person name="Chen C."/>
            <person name="Yan M."/>
            <person name="Daum C."/>
            <person name="Ng V."/>
            <person name="Clum A."/>
            <person name="Steindorff A."/>
            <person name="Ohm R.A."/>
            <person name="Martin F."/>
            <person name="Silar P."/>
            <person name="Natvig D.O."/>
            <person name="Lalanne C."/>
            <person name="Gautier V."/>
            <person name="Ament-Velasquez S.L."/>
            <person name="Kruys A."/>
            <person name="Hutchinson M.I."/>
            <person name="Powell A.J."/>
            <person name="Barry K."/>
            <person name="Miller A.N."/>
            <person name="Grigoriev I.V."/>
            <person name="Debuchy R."/>
            <person name="Gladieux P."/>
            <person name="Hiltunen Thoren M."/>
            <person name="Johannesson H."/>
        </authorList>
    </citation>
    <scope>NUCLEOTIDE SEQUENCE</scope>
    <source>
        <strain evidence="3">FGSC 1904</strain>
    </source>
</reference>
<comment type="caution">
    <text evidence="3">The sequence shown here is derived from an EMBL/GenBank/DDBJ whole genome shotgun (WGS) entry which is preliminary data.</text>
</comment>
<evidence type="ECO:0000313" key="3">
    <source>
        <dbReference type="EMBL" id="KAK3395663.1"/>
    </source>
</evidence>
<proteinExistence type="predicted"/>
<reference evidence="3" key="2">
    <citation type="submission" date="2023-07" db="EMBL/GenBank/DDBJ databases">
        <authorList>
            <consortium name="Lawrence Berkeley National Laboratory"/>
            <person name="Haridas S."/>
            <person name="Hensen N."/>
            <person name="Bonometti L."/>
            <person name="Westerberg I."/>
            <person name="Brannstrom I.O."/>
            <person name="Guillou S."/>
            <person name="Cros-Aarteil S."/>
            <person name="Calhoun S."/>
            <person name="Kuo A."/>
            <person name="Mondo S."/>
            <person name="Pangilinan J."/>
            <person name="Riley R."/>
            <person name="LaButti K."/>
            <person name="Andreopoulos B."/>
            <person name="Lipzen A."/>
            <person name="Chen C."/>
            <person name="Yanf M."/>
            <person name="Daum C."/>
            <person name="Ng V."/>
            <person name="Clum A."/>
            <person name="Steindorff A."/>
            <person name="Ohm R."/>
            <person name="Martin F."/>
            <person name="Silar P."/>
            <person name="Natvig D."/>
            <person name="Lalanne C."/>
            <person name="Gautier V."/>
            <person name="Ament-velasquez S.L."/>
            <person name="Kruys A."/>
            <person name="Hutchinson M.I."/>
            <person name="Powell A.J."/>
            <person name="Barry K."/>
            <person name="Miller A.N."/>
            <person name="Grigoriev I.V."/>
            <person name="Debuchy R."/>
            <person name="Gladieux P."/>
            <person name="Thoren M.H."/>
            <person name="Johannesson H."/>
        </authorList>
    </citation>
    <scope>NUCLEOTIDE SEQUENCE</scope>
    <source>
        <strain evidence="3">FGSC 1904</strain>
    </source>
</reference>
<organism evidence="3 4">
    <name type="scientific">Sordaria brevicollis</name>
    <dbReference type="NCBI Taxonomy" id="83679"/>
    <lineage>
        <taxon>Eukaryota</taxon>
        <taxon>Fungi</taxon>
        <taxon>Dikarya</taxon>
        <taxon>Ascomycota</taxon>
        <taxon>Pezizomycotina</taxon>
        <taxon>Sordariomycetes</taxon>
        <taxon>Sordariomycetidae</taxon>
        <taxon>Sordariales</taxon>
        <taxon>Sordariaceae</taxon>
        <taxon>Sordaria</taxon>
    </lineage>
</organism>
<keyword evidence="4" id="KW-1185">Reference proteome</keyword>
<dbReference type="AlphaFoldDB" id="A0AAE0U988"/>
<feature type="compositionally biased region" description="Polar residues" evidence="2">
    <location>
        <begin position="1"/>
        <end position="10"/>
    </location>
</feature>
<keyword evidence="1" id="KW-0175">Coiled coil</keyword>
<dbReference type="EMBL" id="JAUTDP010000010">
    <property type="protein sequence ID" value="KAK3395663.1"/>
    <property type="molecule type" value="Genomic_DNA"/>
</dbReference>
<feature type="coiled-coil region" evidence="1">
    <location>
        <begin position="200"/>
        <end position="234"/>
    </location>
</feature>
<accession>A0AAE0U988</accession>
<feature type="region of interest" description="Disordered" evidence="2">
    <location>
        <begin position="1"/>
        <end position="31"/>
    </location>
</feature>